<accession>A0A0H4VMZ4</accession>
<organism evidence="2 3">
    <name type="scientific">Rufibacter radiotolerans</name>
    <dbReference type="NCBI Taxonomy" id="1379910"/>
    <lineage>
        <taxon>Bacteria</taxon>
        <taxon>Pseudomonadati</taxon>
        <taxon>Bacteroidota</taxon>
        <taxon>Cytophagia</taxon>
        <taxon>Cytophagales</taxon>
        <taxon>Hymenobacteraceae</taxon>
        <taxon>Rufibacter</taxon>
    </lineage>
</organism>
<feature type="region of interest" description="Disordered" evidence="1">
    <location>
        <begin position="1"/>
        <end position="81"/>
    </location>
</feature>
<reference evidence="2 3" key="1">
    <citation type="submission" date="2015-01" db="EMBL/GenBank/DDBJ databases">
        <title>Rufibacter sp./DG31D/ whole genome sequencing.</title>
        <authorList>
            <person name="Kim M.K."/>
            <person name="Srinivasan S."/>
            <person name="Lee J.-J."/>
        </authorList>
    </citation>
    <scope>NUCLEOTIDE SEQUENCE [LARGE SCALE GENOMIC DNA]</scope>
    <source>
        <strain evidence="2 3">DG31D</strain>
    </source>
</reference>
<sequence length="81" mass="8715">MEQNNKFNKNEELPKDKDSAKDLKQTSQEPGAGAKGNASAQQGGQQPGNSQGGKGGKSTDHDQNTRHDIDNEMSIFGRQDS</sequence>
<evidence type="ECO:0000313" key="3">
    <source>
        <dbReference type="Proteomes" id="UP000036458"/>
    </source>
</evidence>
<feature type="compositionally biased region" description="Basic and acidic residues" evidence="1">
    <location>
        <begin position="8"/>
        <end position="24"/>
    </location>
</feature>
<dbReference type="EMBL" id="CP010777">
    <property type="protein sequence ID" value="AKQ47280.1"/>
    <property type="molecule type" value="Genomic_DNA"/>
</dbReference>
<dbReference type="AlphaFoldDB" id="A0A0H4VMZ4"/>
<dbReference type="RefSeq" id="WP_048922373.1">
    <property type="nucleotide sequence ID" value="NZ_CP010777.1"/>
</dbReference>
<protein>
    <submittedName>
        <fullName evidence="2">Uncharacterized protein</fullName>
    </submittedName>
</protein>
<name>A0A0H4VMZ4_9BACT</name>
<evidence type="ECO:0000313" key="2">
    <source>
        <dbReference type="EMBL" id="AKQ47280.1"/>
    </source>
</evidence>
<evidence type="ECO:0000256" key="1">
    <source>
        <dbReference type="SAM" id="MobiDB-lite"/>
    </source>
</evidence>
<dbReference type="OrthoDB" id="894366at2"/>
<feature type="compositionally biased region" description="Low complexity" evidence="1">
    <location>
        <begin position="31"/>
        <end position="49"/>
    </location>
</feature>
<dbReference type="Proteomes" id="UP000036458">
    <property type="component" value="Chromosome"/>
</dbReference>
<dbReference type="KEGG" id="ruf:TH63_19170"/>
<keyword evidence="3" id="KW-1185">Reference proteome</keyword>
<dbReference type="PATRIC" id="fig|1379910.4.peg.4177"/>
<proteinExistence type="predicted"/>
<feature type="compositionally biased region" description="Basic and acidic residues" evidence="1">
    <location>
        <begin position="57"/>
        <end position="70"/>
    </location>
</feature>
<gene>
    <name evidence="2" type="ORF">TH63_19170</name>
</gene>